<dbReference type="FunFam" id="1.20.1250.20:FF:000206">
    <property type="entry name" value="Major facilitator superfamily domain containing 12"/>
    <property type="match status" value="1"/>
</dbReference>
<feature type="transmembrane region" description="Helical" evidence="2">
    <location>
        <begin position="357"/>
        <end position="379"/>
    </location>
</feature>
<dbReference type="OMA" id="GLYTAWM"/>
<dbReference type="GeneID" id="20244251"/>
<dbReference type="RefSeq" id="XP_009048796.1">
    <property type="nucleotide sequence ID" value="XM_009050548.1"/>
</dbReference>
<dbReference type="HOGENOM" id="CLU_030068_1_1_1"/>
<dbReference type="PANTHER" id="PTHR11328">
    <property type="entry name" value="MAJOR FACILITATOR SUPERFAMILY DOMAIN-CONTAINING PROTEIN"/>
    <property type="match status" value="1"/>
</dbReference>
<feature type="transmembrane region" description="Helical" evidence="2">
    <location>
        <begin position="155"/>
        <end position="175"/>
    </location>
</feature>
<feature type="transmembrane region" description="Helical" evidence="2">
    <location>
        <begin position="109"/>
        <end position="127"/>
    </location>
</feature>
<evidence type="ECO:0000313" key="4">
    <source>
        <dbReference type="Proteomes" id="UP000030746"/>
    </source>
</evidence>
<dbReference type="GO" id="GO:0015293">
    <property type="term" value="F:symporter activity"/>
    <property type="evidence" value="ECO:0007669"/>
    <property type="project" value="InterPro"/>
</dbReference>
<dbReference type="Proteomes" id="UP000030746">
    <property type="component" value="Unassembled WGS sequence"/>
</dbReference>
<dbReference type="STRING" id="225164.V4B2M1"/>
<keyword evidence="4" id="KW-1185">Reference proteome</keyword>
<keyword evidence="2" id="KW-0472">Membrane</keyword>
<evidence type="ECO:0000256" key="1">
    <source>
        <dbReference type="ARBA" id="ARBA00008335"/>
    </source>
</evidence>
<feature type="transmembrane region" description="Helical" evidence="2">
    <location>
        <begin position="437"/>
        <end position="457"/>
    </location>
</feature>
<name>V4B2M1_LOTGI</name>
<evidence type="ECO:0008006" key="5">
    <source>
        <dbReference type="Google" id="ProtNLM"/>
    </source>
</evidence>
<dbReference type="FunFam" id="1.20.1250.20:FF:000431">
    <property type="entry name" value="Predicted protein"/>
    <property type="match status" value="1"/>
</dbReference>
<dbReference type="KEGG" id="lgi:LOTGIDRAFT_177990"/>
<dbReference type="AlphaFoldDB" id="V4B2M1"/>
<feature type="transmembrane region" description="Helical" evidence="2">
    <location>
        <begin position="301"/>
        <end position="319"/>
    </location>
</feature>
<feature type="transmembrane region" description="Helical" evidence="2">
    <location>
        <begin position="331"/>
        <end position="350"/>
    </location>
</feature>
<dbReference type="CDD" id="cd17491">
    <property type="entry name" value="MFS_MFSD12"/>
    <property type="match status" value="1"/>
</dbReference>
<dbReference type="GO" id="GO:0005886">
    <property type="term" value="C:plasma membrane"/>
    <property type="evidence" value="ECO:0007669"/>
    <property type="project" value="TreeGrafter"/>
</dbReference>
<keyword evidence="2" id="KW-0812">Transmembrane</keyword>
<dbReference type="Pfam" id="PF13347">
    <property type="entry name" value="MFS_2"/>
    <property type="match status" value="1"/>
</dbReference>
<feature type="transmembrane region" description="Helical" evidence="2">
    <location>
        <begin position="195"/>
        <end position="217"/>
    </location>
</feature>
<proteinExistence type="inferred from homology"/>
<gene>
    <name evidence="3" type="ORF">LOTGIDRAFT_177990</name>
</gene>
<keyword evidence="2" id="KW-1133">Transmembrane helix</keyword>
<comment type="similarity">
    <text evidence="1">Belongs to the major facilitator superfamily.</text>
</comment>
<dbReference type="SUPFAM" id="SSF103473">
    <property type="entry name" value="MFS general substrate transporter"/>
    <property type="match status" value="1"/>
</dbReference>
<reference evidence="3 4" key="1">
    <citation type="journal article" date="2013" name="Nature">
        <title>Insights into bilaterian evolution from three spiralian genomes.</title>
        <authorList>
            <person name="Simakov O."/>
            <person name="Marletaz F."/>
            <person name="Cho S.J."/>
            <person name="Edsinger-Gonzales E."/>
            <person name="Havlak P."/>
            <person name="Hellsten U."/>
            <person name="Kuo D.H."/>
            <person name="Larsson T."/>
            <person name="Lv J."/>
            <person name="Arendt D."/>
            <person name="Savage R."/>
            <person name="Osoegawa K."/>
            <person name="de Jong P."/>
            <person name="Grimwood J."/>
            <person name="Chapman J.A."/>
            <person name="Shapiro H."/>
            <person name="Aerts A."/>
            <person name="Otillar R.P."/>
            <person name="Terry A.Y."/>
            <person name="Boore J.L."/>
            <person name="Grigoriev I.V."/>
            <person name="Lindberg D.R."/>
            <person name="Seaver E.C."/>
            <person name="Weisblat D.A."/>
            <person name="Putnam N.H."/>
            <person name="Rokhsar D.S."/>
        </authorList>
    </citation>
    <scope>NUCLEOTIDE SEQUENCE [LARGE SCALE GENOMIC DNA]</scope>
</reference>
<sequence length="471" mass="52259">MVLTKRQRFSYSVGHVLNDLCASMWFSYLLIFFHQVKQFNNVLSGNLMLIGQISDALCTPFIGFESDRTNGIFNLGKRKTWHLIGTISVLCSFPFLFNLCIKCESSPDWAQFIYYAPFVVIFQFGWASTQISHLSLIPDITPDEGERVGLNGYRYAFTVLSNLTVFVVFWLLFQFHSTSHSLDTTKLSAADAPNFQLLVFIVIAIGLVFSIIFHCGVKEKKKSLEIEAGHSVRDALSDSESGMSIEKSMLAKAKMTVKCWLKEPQFYQIGGIYMSTRLFVNVSQVYLPQYCVESLKLEKKIIAIIPLIVFSSGFVTSLVMKPINKLIGRKLTYLVGGVIGIGSCVWFYFISENQANLVYGAAVLLGIGGSTMLITSLAMTADLIGENTESGAFVYGAMSFTDKLSNGIAIELIQIFHPCTGILRGCCPLCIGYYRNIISFVPGGVAVLGLVFLLILLPQVIGTRKRDSELS</sequence>
<accession>V4B2M1</accession>
<dbReference type="InterPro" id="IPR036259">
    <property type="entry name" value="MFS_trans_sf"/>
</dbReference>
<dbReference type="PANTHER" id="PTHR11328:SF28">
    <property type="entry name" value="MAJOR FACILITATOR SUPERFAMILY DOMAIN-CONTAINING PROTEIN 12"/>
    <property type="match status" value="1"/>
</dbReference>
<evidence type="ECO:0000256" key="2">
    <source>
        <dbReference type="SAM" id="Phobius"/>
    </source>
</evidence>
<dbReference type="OrthoDB" id="1730117at2759"/>
<dbReference type="Gene3D" id="1.20.1250.20">
    <property type="entry name" value="MFS general substrate transporter like domains"/>
    <property type="match status" value="2"/>
</dbReference>
<evidence type="ECO:0000313" key="3">
    <source>
        <dbReference type="EMBL" id="ESP00677.1"/>
    </source>
</evidence>
<dbReference type="InterPro" id="IPR039672">
    <property type="entry name" value="MFS_2"/>
</dbReference>
<organism evidence="3 4">
    <name type="scientific">Lottia gigantea</name>
    <name type="common">Giant owl limpet</name>
    <dbReference type="NCBI Taxonomy" id="225164"/>
    <lineage>
        <taxon>Eukaryota</taxon>
        <taxon>Metazoa</taxon>
        <taxon>Spiralia</taxon>
        <taxon>Lophotrochozoa</taxon>
        <taxon>Mollusca</taxon>
        <taxon>Gastropoda</taxon>
        <taxon>Patellogastropoda</taxon>
        <taxon>Lottioidea</taxon>
        <taxon>Lottiidae</taxon>
        <taxon>Lottia</taxon>
    </lineage>
</organism>
<protein>
    <recommendedName>
        <fullName evidence="5">Major facilitator superfamily (MFS) profile domain-containing protein</fullName>
    </recommendedName>
</protein>
<dbReference type="EMBL" id="KB200701">
    <property type="protein sequence ID" value="ESP00677.1"/>
    <property type="molecule type" value="Genomic_DNA"/>
</dbReference>
<dbReference type="CTD" id="20244251"/>
<dbReference type="GO" id="GO:0008643">
    <property type="term" value="P:carbohydrate transport"/>
    <property type="evidence" value="ECO:0007669"/>
    <property type="project" value="InterPro"/>
</dbReference>
<feature type="transmembrane region" description="Helical" evidence="2">
    <location>
        <begin position="80"/>
        <end position="97"/>
    </location>
</feature>